<dbReference type="SMART" id="SM00530">
    <property type="entry name" value="HTH_XRE"/>
    <property type="match status" value="1"/>
</dbReference>
<feature type="domain" description="HTH cro/C1-type" evidence="2">
    <location>
        <begin position="54"/>
        <end position="108"/>
    </location>
</feature>
<proteinExistence type="predicted"/>
<keyword evidence="1" id="KW-0238">DNA-binding</keyword>
<protein>
    <submittedName>
        <fullName evidence="3">Helix-turn-helix</fullName>
    </submittedName>
</protein>
<dbReference type="InterPro" id="IPR001387">
    <property type="entry name" value="Cro/C1-type_HTH"/>
</dbReference>
<sequence>MYYITIYILWAIAYRNNPMKWHMIIFNYQKGVLKLATNDDKKKLIELLAFGRALRRLRKVNQLTQDELSLYSRVDRSYISELENGEKAPSLLTIISLANALHIKPSVLIENFEMEFKE</sequence>
<evidence type="ECO:0000259" key="2">
    <source>
        <dbReference type="PROSITE" id="PS50943"/>
    </source>
</evidence>
<name>A0ABY1KFU3_9BACL</name>
<dbReference type="EMBL" id="FTNK01000024">
    <property type="protein sequence ID" value="SIR62873.1"/>
    <property type="molecule type" value="Genomic_DNA"/>
</dbReference>
<dbReference type="Proteomes" id="UP000186666">
    <property type="component" value="Unassembled WGS sequence"/>
</dbReference>
<gene>
    <name evidence="3" type="ORF">SAMN05421578_12443</name>
</gene>
<evidence type="ECO:0000313" key="3">
    <source>
        <dbReference type="EMBL" id="SIR62873.1"/>
    </source>
</evidence>
<keyword evidence="4" id="KW-1185">Reference proteome</keyword>
<dbReference type="InterPro" id="IPR010982">
    <property type="entry name" value="Lambda_DNA-bd_dom_sf"/>
</dbReference>
<dbReference type="PANTHER" id="PTHR46797">
    <property type="entry name" value="HTH-TYPE TRANSCRIPTIONAL REGULATOR"/>
    <property type="match status" value="1"/>
</dbReference>
<dbReference type="InterPro" id="IPR050807">
    <property type="entry name" value="TransReg_Diox_bact_type"/>
</dbReference>
<dbReference type="CDD" id="cd00093">
    <property type="entry name" value="HTH_XRE"/>
    <property type="match status" value="1"/>
</dbReference>
<evidence type="ECO:0000256" key="1">
    <source>
        <dbReference type="ARBA" id="ARBA00023125"/>
    </source>
</evidence>
<reference evidence="3 4" key="1">
    <citation type="submission" date="2017-01" db="EMBL/GenBank/DDBJ databases">
        <authorList>
            <person name="Varghese N."/>
            <person name="Submissions S."/>
        </authorList>
    </citation>
    <scope>NUCLEOTIDE SEQUENCE [LARGE SCALE GENOMIC DNA]</scope>
    <source>
        <strain evidence="3 4">ATCC 23464</strain>
    </source>
</reference>
<dbReference type="PANTHER" id="PTHR46797:SF1">
    <property type="entry name" value="METHYLPHOSPHONATE SYNTHASE"/>
    <property type="match status" value="1"/>
</dbReference>
<dbReference type="PROSITE" id="PS50943">
    <property type="entry name" value="HTH_CROC1"/>
    <property type="match status" value="1"/>
</dbReference>
<dbReference type="SUPFAM" id="SSF47413">
    <property type="entry name" value="lambda repressor-like DNA-binding domains"/>
    <property type="match status" value="1"/>
</dbReference>
<organism evidence="3 4">
    <name type="scientific">Paenibacillus macquariensis</name>
    <dbReference type="NCBI Taxonomy" id="948756"/>
    <lineage>
        <taxon>Bacteria</taxon>
        <taxon>Bacillati</taxon>
        <taxon>Bacillota</taxon>
        <taxon>Bacilli</taxon>
        <taxon>Bacillales</taxon>
        <taxon>Paenibacillaceae</taxon>
        <taxon>Paenibacillus</taxon>
    </lineage>
</organism>
<dbReference type="Pfam" id="PF01381">
    <property type="entry name" value="HTH_3"/>
    <property type="match status" value="1"/>
</dbReference>
<dbReference type="Gene3D" id="1.10.260.40">
    <property type="entry name" value="lambda repressor-like DNA-binding domains"/>
    <property type="match status" value="1"/>
</dbReference>
<comment type="caution">
    <text evidence="3">The sequence shown here is derived from an EMBL/GenBank/DDBJ whole genome shotgun (WGS) entry which is preliminary data.</text>
</comment>
<evidence type="ECO:0000313" key="4">
    <source>
        <dbReference type="Proteomes" id="UP000186666"/>
    </source>
</evidence>
<accession>A0ABY1KFU3</accession>